<dbReference type="InterPro" id="IPR036249">
    <property type="entry name" value="Thioredoxin-like_sf"/>
</dbReference>
<accession>A0A7Z2W1G4</accession>
<dbReference type="KEGG" id="mfy:HH212_03825"/>
<name>A0A7Z2W1G4_9BURK</name>
<organism evidence="1 2">
    <name type="scientific">Massilia forsythiae</name>
    <dbReference type="NCBI Taxonomy" id="2728020"/>
    <lineage>
        <taxon>Bacteria</taxon>
        <taxon>Pseudomonadati</taxon>
        <taxon>Pseudomonadota</taxon>
        <taxon>Betaproteobacteria</taxon>
        <taxon>Burkholderiales</taxon>
        <taxon>Oxalobacteraceae</taxon>
        <taxon>Telluria group</taxon>
        <taxon>Massilia</taxon>
    </lineage>
</organism>
<dbReference type="Proteomes" id="UP000502415">
    <property type="component" value="Chromosome"/>
</dbReference>
<proteinExistence type="predicted"/>
<dbReference type="Gene3D" id="3.40.30.10">
    <property type="entry name" value="Glutaredoxin"/>
    <property type="match status" value="1"/>
</dbReference>
<gene>
    <name evidence="1" type="ORF">HH212_03825</name>
</gene>
<protein>
    <submittedName>
        <fullName evidence="1">Cytochrome C oxidase subunit I</fullName>
    </submittedName>
</protein>
<dbReference type="AlphaFoldDB" id="A0A7Z2W1G4"/>
<evidence type="ECO:0000313" key="2">
    <source>
        <dbReference type="Proteomes" id="UP000502415"/>
    </source>
</evidence>
<dbReference type="RefSeq" id="WP_170205253.1">
    <property type="nucleotide sequence ID" value="NZ_CP051685.1"/>
</dbReference>
<keyword evidence="2" id="KW-1185">Reference proteome</keyword>
<dbReference type="SUPFAM" id="SSF52833">
    <property type="entry name" value="Thioredoxin-like"/>
    <property type="match status" value="1"/>
</dbReference>
<sequence length="191" mass="21786">MRRRGRRMLLLVLLVCAAPLIASYFTFYVLKPEKRNNYGALVDQRAHPVPELASTTLDGRRQTLQDFKGKWIMLMAAPGACGDACRNRLFTMRQLRLMQGKEMDRIERVWLITDRAPLDTIVIREFDGTRMLRADGAAVARWLPADTGTTAADHIYLIDPLGHLMLRFPKDPEPRKAYKDLYKLLKASAVG</sequence>
<dbReference type="EMBL" id="CP051685">
    <property type="protein sequence ID" value="QJE03171.1"/>
    <property type="molecule type" value="Genomic_DNA"/>
</dbReference>
<evidence type="ECO:0000313" key="1">
    <source>
        <dbReference type="EMBL" id="QJE03171.1"/>
    </source>
</evidence>
<reference evidence="1 2" key="1">
    <citation type="submission" date="2020-04" db="EMBL/GenBank/DDBJ databases">
        <title>Genome sequencing of novel species.</title>
        <authorList>
            <person name="Heo J."/>
            <person name="Kim S.-J."/>
            <person name="Kim J.-S."/>
            <person name="Hong S.-B."/>
            <person name="Kwon S.-W."/>
        </authorList>
    </citation>
    <scope>NUCLEOTIDE SEQUENCE [LARGE SCALE GENOMIC DNA]</scope>
    <source>
        <strain evidence="1 2">GN2-R2</strain>
    </source>
</reference>